<organism evidence="2 3">
    <name type="scientific">Marasmius tenuissimus</name>
    <dbReference type="NCBI Taxonomy" id="585030"/>
    <lineage>
        <taxon>Eukaryota</taxon>
        <taxon>Fungi</taxon>
        <taxon>Dikarya</taxon>
        <taxon>Basidiomycota</taxon>
        <taxon>Agaricomycotina</taxon>
        <taxon>Agaricomycetes</taxon>
        <taxon>Agaricomycetidae</taxon>
        <taxon>Agaricales</taxon>
        <taxon>Marasmiineae</taxon>
        <taxon>Marasmiaceae</taxon>
        <taxon>Marasmius</taxon>
    </lineage>
</organism>
<reference evidence="2 3" key="1">
    <citation type="submission" date="2024-05" db="EMBL/GenBank/DDBJ databases">
        <title>A draft genome resource for the thread blight pathogen Marasmius tenuissimus strain MS-2.</title>
        <authorList>
            <person name="Yulfo-Soto G.E."/>
            <person name="Baruah I.K."/>
            <person name="Amoako-Attah I."/>
            <person name="Bukari Y."/>
            <person name="Meinhardt L.W."/>
            <person name="Bailey B.A."/>
            <person name="Cohen S.P."/>
        </authorList>
    </citation>
    <scope>NUCLEOTIDE SEQUENCE [LARGE SCALE GENOMIC DNA]</scope>
    <source>
        <strain evidence="2 3">MS-2</strain>
    </source>
</reference>
<protein>
    <recommendedName>
        <fullName evidence="4">Secreted protein</fullName>
    </recommendedName>
</protein>
<name>A0ABR2ZC24_9AGAR</name>
<dbReference type="EMBL" id="JBBXMP010000265">
    <property type="protein sequence ID" value="KAL0058900.1"/>
    <property type="molecule type" value="Genomic_DNA"/>
</dbReference>
<gene>
    <name evidence="2" type="ORF">AAF712_014399</name>
</gene>
<dbReference type="Proteomes" id="UP001437256">
    <property type="component" value="Unassembled WGS sequence"/>
</dbReference>
<evidence type="ECO:0008006" key="4">
    <source>
        <dbReference type="Google" id="ProtNLM"/>
    </source>
</evidence>
<evidence type="ECO:0000256" key="1">
    <source>
        <dbReference type="SAM" id="MobiDB-lite"/>
    </source>
</evidence>
<evidence type="ECO:0000313" key="3">
    <source>
        <dbReference type="Proteomes" id="UP001437256"/>
    </source>
</evidence>
<proteinExistence type="predicted"/>
<comment type="caution">
    <text evidence="2">The sequence shown here is derived from an EMBL/GenBank/DDBJ whole genome shotgun (WGS) entry which is preliminary data.</text>
</comment>
<sequence>MSDLGMGLAYLCSCYCCGASANDPGPDGSHIGKPRKDPREQLVDQEFMERDYKMDKHGHLRQNQPSSSSQMAFPATQEPGKASGLPGKEDVGD</sequence>
<feature type="compositionally biased region" description="Polar residues" evidence="1">
    <location>
        <begin position="61"/>
        <end position="71"/>
    </location>
</feature>
<evidence type="ECO:0000313" key="2">
    <source>
        <dbReference type="EMBL" id="KAL0058900.1"/>
    </source>
</evidence>
<keyword evidence="3" id="KW-1185">Reference proteome</keyword>
<accession>A0ABR2ZC24</accession>
<feature type="region of interest" description="Disordered" evidence="1">
    <location>
        <begin position="51"/>
        <end position="93"/>
    </location>
</feature>